<dbReference type="Gene3D" id="1.10.3720.10">
    <property type="entry name" value="MetI-like"/>
    <property type="match status" value="2"/>
</dbReference>
<feature type="transmembrane region" description="Helical" evidence="8">
    <location>
        <begin position="21"/>
        <end position="41"/>
    </location>
</feature>
<name>A0A4R3MJX7_9HYPH</name>
<feature type="transmembrane region" description="Helical" evidence="8">
    <location>
        <begin position="342"/>
        <end position="364"/>
    </location>
</feature>
<dbReference type="AlphaFoldDB" id="A0A4R3MJX7"/>
<feature type="transmembrane region" description="Helical" evidence="8">
    <location>
        <begin position="61"/>
        <end position="85"/>
    </location>
</feature>
<feature type="transmembrane region" description="Helical" evidence="8">
    <location>
        <begin position="295"/>
        <end position="322"/>
    </location>
</feature>
<keyword evidence="7 8" id="KW-0472">Membrane</keyword>
<protein>
    <submittedName>
        <fullName evidence="10">Iron(III) transport system permease protein</fullName>
    </submittedName>
</protein>
<evidence type="ECO:0000313" key="10">
    <source>
        <dbReference type="EMBL" id="TCT12065.1"/>
    </source>
</evidence>
<accession>A0A4R3MJX7</accession>
<dbReference type="Pfam" id="PF00528">
    <property type="entry name" value="BPD_transp_1"/>
    <property type="match status" value="2"/>
</dbReference>
<dbReference type="PANTHER" id="PTHR43357:SF3">
    <property type="entry name" value="FE(3+)-TRANSPORT SYSTEM PERMEASE PROTEIN FBPB 2"/>
    <property type="match status" value="1"/>
</dbReference>
<gene>
    <name evidence="10" type="ORF">EDC22_103380</name>
</gene>
<organism evidence="10 11">
    <name type="scientific">Tepidamorphus gemmatus</name>
    <dbReference type="NCBI Taxonomy" id="747076"/>
    <lineage>
        <taxon>Bacteria</taxon>
        <taxon>Pseudomonadati</taxon>
        <taxon>Pseudomonadota</taxon>
        <taxon>Alphaproteobacteria</taxon>
        <taxon>Hyphomicrobiales</taxon>
        <taxon>Tepidamorphaceae</taxon>
        <taxon>Tepidamorphus</taxon>
    </lineage>
</organism>
<sequence length="565" mass="59431">MRLRRGGGAAIRHHRAAAAGALLVAGVAIAPIVALVAIALSGDAAVWTHLLATVLPPSLKATALLMLGVGLATAVVGIATAWLVAMYRFPGRGMLEWMLLLPLAVPTYVVAYCYVELLDHVGPVQSGIRSLFGFSSIRDYWFPDIRSLGGAVFVMSAVLYPYVYLTVRATFLMQSVCVLDVGRTLGAGPARCFREVALPLARPAAVVGVTLALMECLNDIGAVQYLGVRTLTLSVYATWVNRGDLAGAAQLACAMLLAVLLLIWLERRGRGLQRFHNTARRQQPLPDHPLRGWRAIAAVAVCAVPVLAGFVFPASYLLSAAIRRGASDFGPAYFSLVTNSLTLSLAAALAAVVAALVLVYAARLTGSRLVRAAGRIAAIGYAVPGTVLAIGIVIPLAALDNAVDGLARQWFGLSTGLLLTGSIAALVYAYVVRFLAVSHGTVEAGLERITPSIDMAARSLGRSPGRVLREIHLPLVRPAATTAALLVFVDSMKELPATILLRPFNFETLATHVYTYASMQMVEQGALAALTIVAAGLLPVALLARSARQSRPGAGTAARATLPSI</sequence>
<feature type="transmembrane region" description="Helical" evidence="8">
    <location>
        <begin position="97"/>
        <end position="117"/>
    </location>
</feature>
<evidence type="ECO:0000256" key="6">
    <source>
        <dbReference type="ARBA" id="ARBA00022989"/>
    </source>
</evidence>
<proteinExistence type="inferred from homology"/>
<evidence type="ECO:0000259" key="9">
    <source>
        <dbReference type="PROSITE" id="PS50928"/>
    </source>
</evidence>
<reference evidence="10 11" key="1">
    <citation type="submission" date="2019-03" db="EMBL/GenBank/DDBJ databases">
        <title>Genomic Encyclopedia of Type Strains, Phase IV (KMG-IV): sequencing the most valuable type-strain genomes for metagenomic binning, comparative biology and taxonomic classification.</title>
        <authorList>
            <person name="Goeker M."/>
        </authorList>
    </citation>
    <scope>NUCLEOTIDE SEQUENCE [LARGE SCALE GENOMIC DNA]</scope>
    <source>
        <strain evidence="10 11">DSM 19345</strain>
    </source>
</reference>
<comment type="subcellular location">
    <subcellularLocation>
        <location evidence="1">Cell inner membrane</location>
        <topology evidence="1">Multi-pass membrane protein</topology>
    </subcellularLocation>
    <subcellularLocation>
        <location evidence="8">Cell membrane</location>
        <topology evidence="8">Multi-pass membrane protein</topology>
    </subcellularLocation>
</comment>
<keyword evidence="2 8" id="KW-0813">Transport</keyword>
<dbReference type="PROSITE" id="PS50928">
    <property type="entry name" value="ABC_TM1"/>
    <property type="match status" value="2"/>
</dbReference>
<feature type="domain" description="ABC transmembrane type-1" evidence="9">
    <location>
        <begin position="59"/>
        <end position="266"/>
    </location>
</feature>
<feature type="transmembrane region" description="Helical" evidence="8">
    <location>
        <begin position="204"/>
        <end position="225"/>
    </location>
</feature>
<dbReference type="SUPFAM" id="SSF161098">
    <property type="entry name" value="MetI-like"/>
    <property type="match status" value="2"/>
</dbReference>
<dbReference type="GO" id="GO:0005886">
    <property type="term" value="C:plasma membrane"/>
    <property type="evidence" value="ECO:0007669"/>
    <property type="project" value="UniProtKB-SubCell"/>
</dbReference>
<dbReference type="RefSeq" id="WP_132805944.1">
    <property type="nucleotide sequence ID" value="NZ_SMAK01000003.1"/>
</dbReference>
<evidence type="ECO:0000256" key="3">
    <source>
        <dbReference type="ARBA" id="ARBA00022475"/>
    </source>
</evidence>
<evidence type="ECO:0000256" key="2">
    <source>
        <dbReference type="ARBA" id="ARBA00022448"/>
    </source>
</evidence>
<keyword evidence="4" id="KW-0997">Cell inner membrane</keyword>
<feature type="transmembrane region" description="Helical" evidence="8">
    <location>
        <begin position="525"/>
        <end position="544"/>
    </location>
</feature>
<keyword evidence="3" id="KW-1003">Cell membrane</keyword>
<evidence type="ECO:0000256" key="5">
    <source>
        <dbReference type="ARBA" id="ARBA00022692"/>
    </source>
</evidence>
<evidence type="ECO:0000313" key="11">
    <source>
        <dbReference type="Proteomes" id="UP000295678"/>
    </source>
</evidence>
<keyword evidence="11" id="KW-1185">Reference proteome</keyword>
<evidence type="ECO:0000256" key="4">
    <source>
        <dbReference type="ARBA" id="ARBA00022519"/>
    </source>
</evidence>
<dbReference type="InterPro" id="IPR000515">
    <property type="entry name" value="MetI-like"/>
</dbReference>
<dbReference type="GO" id="GO:0055085">
    <property type="term" value="P:transmembrane transport"/>
    <property type="evidence" value="ECO:0007669"/>
    <property type="project" value="InterPro"/>
</dbReference>
<feature type="transmembrane region" description="Helical" evidence="8">
    <location>
        <begin position="376"/>
        <end position="398"/>
    </location>
</feature>
<feature type="transmembrane region" description="Helical" evidence="8">
    <location>
        <begin position="245"/>
        <end position="265"/>
    </location>
</feature>
<dbReference type="OrthoDB" id="9790211at2"/>
<feature type="domain" description="ABC transmembrane type-1" evidence="9">
    <location>
        <begin position="337"/>
        <end position="544"/>
    </location>
</feature>
<keyword evidence="6 8" id="KW-1133">Transmembrane helix</keyword>
<keyword evidence="5 8" id="KW-0812">Transmembrane</keyword>
<dbReference type="InterPro" id="IPR035906">
    <property type="entry name" value="MetI-like_sf"/>
</dbReference>
<comment type="similarity">
    <text evidence="8">Belongs to the binding-protein-dependent transport system permease family.</text>
</comment>
<dbReference type="PANTHER" id="PTHR43357">
    <property type="entry name" value="INNER MEMBRANE ABC TRANSPORTER PERMEASE PROTEIN YDCV"/>
    <property type="match status" value="1"/>
</dbReference>
<dbReference type="CDD" id="cd06261">
    <property type="entry name" value="TM_PBP2"/>
    <property type="match status" value="2"/>
</dbReference>
<evidence type="ECO:0000256" key="8">
    <source>
        <dbReference type="RuleBase" id="RU363032"/>
    </source>
</evidence>
<dbReference type="FunFam" id="1.10.3720.10:FF:000088">
    <property type="entry name" value="Iron(III) ABC transporter, permease protein"/>
    <property type="match status" value="1"/>
</dbReference>
<evidence type="ECO:0000256" key="1">
    <source>
        <dbReference type="ARBA" id="ARBA00004429"/>
    </source>
</evidence>
<dbReference type="Proteomes" id="UP000295678">
    <property type="component" value="Unassembled WGS sequence"/>
</dbReference>
<comment type="caution">
    <text evidence="10">The sequence shown here is derived from an EMBL/GenBank/DDBJ whole genome shotgun (WGS) entry which is preliminary data.</text>
</comment>
<dbReference type="EMBL" id="SMAK01000003">
    <property type="protein sequence ID" value="TCT12065.1"/>
    <property type="molecule type" value="Genomic_DNA"/>
</dbReference>
<feature type="transmembrane region" description="Helical" evidence="8">
    <location>
        <begin position="410"/>
        <end position="431"/>
    </location>
</feature>
<feature type="transmembrane region" description="Helical" evidence="8">
    <location>
        <begin position="145"/>
        <end position="165"/>
    </location>
</feature>
<evidence type="ECO:0000256" key="7">
    <source>
        <dbReference type="ARBA" id="ARBA00023136"/>
    </source>
</evidence>